<evidence type="ECO:0000256" key="1">
    <source>
        <dbReference type="SAM" id="Phobius"/>
    </source>
</evidence>
<accession>A0AAV0AEE1</accession>
<sequence>MVLPYLNKYRLVGSPSDESSDLDLSSNYPTTLQWWHLIIDCLTARLRLSFTLKVFCSISSLGLFIIFIKIGTSNYEQLSSKHNSEPSYLSLTLTEQNGDCKKTMLYQFTSPYGLFSELLMYNRYASLGRSLGYTILIDDSYWNHGKLSDYFDIKYPDCSKQLNASTIERKLHCDKGMANYDHVIARRQCVDFLDSEVYSKIDPEFSKLESVWKFINQRNDLTTLPTEQNLNFRVKSIFDAQASEIIRVWKPNSQIKKLVSDFERAIDNSNFLNEKGGRGSTKRRKTIGLHFRLGDKVEEVSLNQYIGGFGIPPGFGNPSRHIQKLLDLANDHRWLEPERTSFFSRFSKKTINVVTISDNIDDALNRLEGHKKSFINHPLPMNFMGLAKYRNSSTDSPIESGHKQSEFNNLPMSEKIKRNQAVLSEVEYLVRNTDGIICSMASNVCNALMLLSGSHKIIDDVKKNKRKSFVRSVDHRWFATSYYRESKTLKTDEAINLGLKFSKDYRNHVDL</sequence>
<reference evidence="2" key="1">
    <citation type="submission" date="2022-06" db="EMBL/GenBank/DDBJ databases">
        <authorList>
            <consortium name="SYNGENTA / RWTH Aachen University"/>
        </authorList>
    </citation>
    <scope>NUCLEOTIDE SEQUENCE</scope>
</reference>
<keyword evidence="3" id="KW-1185">Reference proteome</keyword>
<proteinExistence type="predicted"/>
<dbReference type="EMBL" id="CALTRL010000109">
    <property type="protein sequence ID" value="CAH7666429.1"/>
    <property type="molecule type" value="Genomic_DNA"/>
</dbReference>
<evidence type="ECO:0000313" key="2">
    <source>
        <dbReference type="EMBL" id="CAH7666429.1"/>
    </source>
</evidence>
<comment type="caution">
    <text evidence="2">The sequence shown here is derived from an EMBL/GenBank/DDBJ whole genome shotgun (WGS) entry which is preliminary data.</text>
</comment>
<dbReference type="GO" id="GO:0006487">
    <property type="term" value="P:protein N-linked glycosylation"/>
    <property type="evidence" value="ECO:0007669"/>
    <property type="project" value="TreeGrafter"/>
</dbReference>
<feature type="transmembrane region" description="Helical" evidence="1">
    <location>
        <begin position="50"/>
        <end position="70"/>
    </location>
</feature>
<gene>
    <name evidence="2" type="ORF">PPACK8108_LOCUS782</name>
</gene>
<keyword evidence="1" id="KW-1133">Transmembrane helix</keyword>
<keyword evidence="1" id="KW-0812">Transmembrane</keyword>
<dbReference type="PANTHER" id="PTHR13132">
    <property type="entry name" value="ALPHA- 1,6 -FUCOSYLTRANSFERASE"/>
    <property type="match status" value="1"/>
</dbReference>
<organism evidence="2 3">
    <name type="scientific">Phakopsora pachyrhizi</name>
    <name type="common">Asian soybean rust disease fungus</name>
    <dbReference type="NCBI Taxonomy" id="170000"/>
    <lineage>
        <taxon>Eukaryota</taxon>
        <taxon>Fungi</taxon>
        <taxon>Dikarya</taxon>
        <taxon>Basidiomycota</taxon>
        <taxon>Pucciniomycotina</taxon>
        <taxon>Pucciniomycetes</taxon>
        <taxon>Pucciniales</taxon>
        <taxon>Phakopsoraceae</taxon>
        <taxon>Phakopsora</taxon>
    </lineage>
</organism>
<keyword evidence="1" id="KW-0472">Membrane</keyword>
<protein>
    <submittedName>
        <fullName evidence="2">Expressed protein</fullName>
    </submittedName>
</protein>
<dbReference type="PANTHER" id="PTHR13132:SF29">
    <property type="entry name" value="ALPHA-(1,6)-FUCOSYLTRANSFERASE"/>
    <property type="match status" value="1"/>
</dbReference>
<name>A0AAV0AEE1_PHAPC</name>
<dbReference type="Proteomes" id="UP001153365">
    <property type="component" value="Unassembled WGS sequence"/>
</dbReference>
<dbReference type="AlphaFoldDB" id="A0AAV0AEE1"/>
<dbReference type="GO" id="GO:0046921">
    <property type="term" value="F:alpha-(1-&gt;6)-fucosyltransferase activity"/>
    <property type="evidence" value="ECO:0007669"/>
    <property type="project" value="TreeGrafter"/>
</dbReference>
<evidence type="ECO:0000313" key="3">
    <source>
        <dbReference type="Proteomes" id="UP001153365"/>
    </source>
</evidence>